<evidence type="ECO:0000313" key="2">
    <source>
        <dbReference type="Proteomes" id="UP000228934"/>
    </source>
</evidence>
<dbReference type="Proteomes" id="UP000228934">
    <property type="component" value="Unassembled WGS sequence"/>
</dbReference>
<organism evidence="1 2">
    <name type="scientific">Aquarana catesbeiana</name>
    <name type="common">American bullfrog</name>
    <name type="synonym">Rana catesbeiana</name>
    <dbReference type="NCBI Taxonomy" id="8400"/>
    <lineage>
        <taxon>Eukaryota</taxon>
        <taxon>Metazoa</taxon>
        <taxon>Chordata</taxon>
        <taxon>Craniata</taxon>
        <taxon>Vertebrata</taxon>
        <taxon>Euteleostomi</taxon>
        <taxon>Amphibia</taxon>
        <taxon>Batrachia</taxon>
        <taxon>Anura</taxon>
        <taxon>Neobatrachia</taxon>
        <taxon>Ranoidea</taxon>
        <taxon>Ranidae</taxon>
        <taxon>Aquarana</taxon>
    </lineage>
</organism>
<proteinExistence type="predicted"/>
<name>A0A2G9RRQ3_AQUCT</name>
<dbReference type="AlphaFoldDB" id="A0A2G9RRQ3"/>
<accession>A0A2G9RRQ3</accession>
<sequence>MNLMNQVFKQNNHTICSTISQVTDCILDGQFSCSVFACKTLEETYPHCCIKRI</sequence>
<reference evidence="2" key="1">
    <citation type="journal article" date="2017" name="Nat. Commun.">
        <title>The North American bullfrog draft genome provides insight into hormonal regulation of long noncoding RNA.</title>
        <authorList>
            <person name="Hammond S.A."/>
            <person name="Warren R.L."/>
            <person name="Vandervalk B.P."/>
            <person name="Kucuk E."/>
            <person name="Khan H."/>
            <person name="Gibb E.A."/>
            <person name="Pandoh P."/>
            <person name="Kirk H."/>
            <person name="Zhao Y."/>
            <person name="Jones M."/>
            <person name="Mungall A.J."/>
            <person name="Coope R."/>
            <person name="Pleasance S."/>
            <person name="Moore R.A."/>
            <person name="Holt R.A."/>
            <person name="Round J.M."/>
            <person name="Ohora S."/>
            <person name="Walle B.V."/>
            <person name="Veldhoen N."/>
            <person name="Helbing C.C."/>
            <person name="Birol I."/>
        </authorList>
    </citation>
    <scope>NUCLEOTIDE SEQUENCE [LARGE SCALE GENOMIC DNA]</scope>
</reference>
<dbReference type="EMBL" id="KV935511">
    <property type="protein sequence ID" value="PIO29883.1"/>
    <property type="molecule type" value="Genomic_DNA"/>
</dbReference>
<protein>
    <submittedName>
        <fullName evidence="1">Uncharacterized protein</fullName>
    </submittedName>
</protein>
<gene>
    <name evidence="1" type="ORF">AB205_0007740</name>
</gene>
<keyword evidence="2" id="KW-1185">Reference proteome</keyword>
<evidence type="ECO:0000313" key="1">
    <source>
        <dbReference type="EMBL" id="PIO29883.1"/>
    </source>
</evidence>